<dbReference type="InterPro" id="IPR012944">
    <property type="entry name" value="SusD_RagB_dom"/>
</dbReference>
<proteinExistence type="inferred from homology"/>
<evidence type="ECO:0000256" key="2">
    <source>
        <dbReference type="ARBA" id="ARBA00006275"/>
    </source>
</evidence>
<dbReference type="Pfam" id="PF07980">
    <property type="entry name" value="SusD_RagB"/>
    <property type="match status" value="1"/>
</dbReference>
<evidence type="ECO:0000256" key="4">
    <source>
        <dbReference type="ARBA" id="ARBA00023136"/>
    </source>
</evidence>
<dbReference type="GO" id="GO:0009279">
    <property type="term" value="C:cell outer membrane"/>
    <property type="evidence" value="ECO:0007669"/>
    <property type="project" value="UniProtKB-SubCell"/>
</dbReference>
<reference evidence="8 9" key="1">
    <citation type="submission" date="2019-07" db="EMBL/GenBank/DDBJ databases">
        <title>Whole genome shotgun sequence of Chitinophaga cymbidii NBRC 109752.</title>
        <authorList>
            <person name="Hosoyama A."/>
            <person name="Uohara A."/>
            <person name="Ohji S."/>
            <person name="Ichikawa N."/>
        </authorList>
    </citation>
    <scope>NUCLEOTIDE SEQUENCE [LARGE SCALE GENOMIC DNA]</scope>
    <source>
        <strain evidence="8 9">NBRC 109752</strain>
    </source>
</reference>
<protein>
    <submittedName>
        <fullName evidence="8">Glycan metabolism protein RagB</fullName>
    </submittedName>
</protein>
<dbReference type="AlphaFoldDB" id="A0A512REG8"/>
<feature type="domain" description="SusD-like N-terminal" evidence="7">
    <location>
        <begin position="23"/>
        <end position="225"/>
    </location>
</feature>
<keyword evidence="4" id="KW-0472">Membrane</keyword>
<keyword evidence="9" id="KW-1185">Reference proteome</keyword>
<dbReference type="OrthoDB" id="653598at2"/>
<evidence type="ECO:0000259" key="7">
    <source>
        <dbReference type="Pfam" id="PF14322"/>
    </source>
</evidence>
<dbReference type="InterPro" id="IPR011990">
    <property type="entry name" value="TPR-like_helical_dom_sf"/>
</dbReference>
<evidence type="ECO:0000259" key="6">
    <source>
        <dbReference type="Pfam" id="PF07980"/>
    </source>
</evidence>
<dbReference type="Gene3D" id="1.25.40.390">
    <property type="match status" value="1"/>
</dbReference>
<evidence type="ECO:0000313" key="9">
    <source>
        <dbReference type="Proteomes" id="UP000321436"/>
    </source>
</evidence>
<comment type="similarity">
    <text evidence="2">Belongs to the SusD family.</text>
</comment>
<organism evidence="8 9">
    <name type="scientific">Chitinophaga cymbidii</name>
    <dbReference type="NCBI Taxonomy" id="1096750"/>
    <lineage>
        <taxon>Bacteria</taxon>
        <taxon>Pseudomonadati</taxon>
        <taxon>Bacteroidota</taxon>
        <taxon>Chitinophagia</taxon>
        <taxon>Chitinophagales</taxon>
        <taxon>Chitinophagaceae</taxon>
        <taxon>Chitinophaga</taxon>
    </lineage>
</organism>
<accession>A0A512REG8</accession>
<dbReference type="Pfam" id="PF14322">
    <property type="entry name" value="SusD-like_3"/>
    <property type="match status" value="1"/>
</dbReference>
<feature type="domain" description="RagB/SusD" evidence="6">
    <location>
        <begin position="342"/>
        <end position="453"/>
    </location>
</feature>
<dbReference type="PROSITE" id="PS51257">
    <property type="entry name" value="PROKAR_LIPOPROTEIN"/>
    <property type="match status" value="1"/>
</dbReference>
<gene>
    <name evidence="8" type="ORF">CCY01nite_03490</name>
</gene>
<dbReference type="EMBL" id="BKAU01000001">
    <property type="protein sequence ID" value="GEP94089.1"/>
    <property type="molecule type" value="Genomic_DNA"/>
</dbReference>
<evidence type="ECO:0000256" key="1">
    <source>
        <dbReference type="ARBA" id="ARBA00004442"/>
    </source>
</evidence>
<dbReference type="InterPro" id="IPR033985">
    <property type="entry name" value="SusD-like_N"/>
</dbReference>
<evidence type="ECO:0000256" key="3">
    <source>
        <dbReference type="ARBA" id="ARBA00022729"/>
    </source>
</evidence>
<keyword evidence="3" id="KW-0732">Signal</keyword>
<evidence type="ECO:0000313" key="8">
    <source>
        <dbReference type="EMBL" id="GEP94089.1"/>
    </source>
</evidence>
<comment type="subcellular location">
    <subcellularLocation>
        <location evidence="1">Cell outer membrane</location>
    </subcellularLocation>
</comment>
<evidence type="ECO:0000256" key="5">
    <source>
        <dbReference type="ARBA" id="ARBA00023237"/>
    </source>
</evidence>
<sequence length="462" mass="52342">MKQFILIILTCTLAMMGCQKQNEWLDAKRQQSDIVPESLDDFQAILDNSSMNTTFPAMGQLGADNYYFPDDNLGVISNTERNSYIWAKDIFEDAPSVEYTACYQIVGPANIVLEGLASIKIDASNLEYHNSIKGQALFFRSNMFLELASVFCKPFDASTAATDLGICVRTKSNINEITPRSSVQHAYDQIINDLKLAATLLPAFQSHKTRPSKPAAFALLARSYLLTGDFVNARQYADSTLRYMNGLLDFNSNTISISKPYRFPDFLSGNDEIIFYAYAVGNSAATPNDGLNHAFVDSTLYDSYDSNDLRKIYFYNVTSSGKPKFRGTYAGIGRNFAGIATNEVYLIRAECNARLNNLPEAISDLNVLLEKRFRTDTYSPFYTTNVDTALVRILKERRKELPFTGQIRWQDLRRLNKDIRFAKTLTRKVNGVLYQLSPNDKKYVYPFPKNEIEYTGIQQNER</sequence>
<dbReference type="SUPFAM" id="SSF48452">
    <property type="entry name" value="TPR-like"/>
    <property type="match status" value="1"/>
</dbReference>
<comment type="caution">
    <text evidence="8">The sequence shown here is derived from an EMBL/GenBank/DDBJ whole genome shotgun (WGS) entry which is preliminary data.</text>
</comment>
<name>A0A512REG8_9BACT</name>
<keyword evidence="5" id="KW-0998">Cell outer membrane</keyword>
<dbReference type="RefSeq" id="WP_146857584.1">
    <property type="nucleotide sequence ID" value="NZ_BKAU01000001.1"/>
</dbReference>
<dbReference type="Proteomes" id="UP000321436">
    <property type="component" value="Unassembled WGS sequence"/>
</dbReference>